<evidence type="ECO:0000256" key="7">
    <source>
        <dbReference type="ARBA" id="ARBA00023303"/>
    </source>
</evidence>
<comment type="similarity">
    <text evidence="8">Belongs to the two pore domain potassium channel (TC 1.A.1.8) family.</text>
</comment>
<dbReference type="PRINTS" id="PR01333">
    <property type="entry name" value="2POREKCHANEL"/>
</dbReference>
<feature type="compositionally biased region" description="Basic and acidic residues" evidence="10">
    <location>
        <begin position="643"/>
        <end position="656"/>
    </location>
</feature>
<name>A0A9P6INX2_9FUNG</name>
<dbReference type="Gene3D" id="1.10.287.70">
    <property type="match status" value="2"/>
</dbReference>
<feature type="transmembrane region" description="Helical" evidence="11">
    <location>
        <begin position="213"/>
        <end position="236"/>
    </location>
</feature>
<organism evidence="13 14">
    <name type="scientific">Modicella reniformis</name>
    <dbReference type="NCBI Taxonomy" id="1440133"/>
    <lineage>
        <taxon>Eukaryota</taxon>
        <taxon>Fungi</taxon>
        <taxon>Fungi incertae sedis</taxon>
        <taxon>Mucoromycota</taxon>
        <taxon>Mortierellomycotina</taxon>
        <taxon>Mortierellomycetes</taxon>
        <taxon>Mortierellales</taxon>
        <taxon>Mortierellaceae</taxon>
        <taxon>Modicella</taxon>
    </lineage>
</organism>
<dbReference type="GO" id="GO:0015271">
    <property type="term" value="F:outward rectifier potassium channel activity"/>
    <property type="evidence" value="ECO:0007669"/>
    <property type="project" value="TreeGrafter"/>
</dbReference>
<sequence length="1090" mass="120879">MWNPPPPDLQINIKRHLDVPNSTPLKSNSNDASPRVSQSNDQEGPLETSTTNNNNNNVNAINHVVNDRFGNTSHVLPYGSTFNRPTITSSLPHPRLEKVGPYLTIATLQAYTILTVVRCLADPIWIVRTNEKTGSAPTHVAEIGNLEKIFLACAIGFTMLSCVGVTLRILDKLPWFRKIPVITAYLEAAFCIAALASFLSTHTIPSGSQFSHGFLACVITVIFSSIVAIMLTVDWWRGFPSAGLSATLKALIISSFVMTIVIIIGAAIYYSLEDWTFDEAVNFCIVSFATIGYGNLSPKTKAGQVIFFFYGLLGISALGFFVVSLRNAVIEQFQWRLVDRFSKPAHLTRVQTRMSAKDISFPEARFEEEQRVHSLFVTLTTIGFGDYVPKEPGAVEFWNVYVFVGLSVFAYILSISSESMASQIHLVDDRDEDDDDMYGWERNEDPNAPLTTRSGILGLEGLKWLHHQQQLHPQGTNTDLRHDEDAKFTGNVGSINNTMQGLGRYCEDSTGRIFTISAKERRQMLQAEYYASHSLPAMIRLVDTKGIPHEKTIRRGSTHENISGLSDVANSDQPGNTYATVGYYGTNGKLDLERVNRASRLRNEPRIGGTRTADHGTNTTMARNQPQIRFGTPTSTVHGTGRRFNEVPDERRESEAGHIPSCMDLFSQPSQYNSGEGSSRQGDDFLGIQGDVVTRIRANSWDHSATQQRRGPSQNEIDRWLAEEAGMLEGPNFNYVTRRHLNPTTNDGLSRPSQSSDGTTRVPSSPGDNDRSPSSPEHDRQGLLQEHRIQNCEGASSLDEILIPLTTEPTIMNTNEETQFLAGQDVERIERGLEPNLRHPRQTLATSVHGSILPSNRSVNHTPETNDLYLRGGGSGPGHEPYAHGVPLSGSNSKENGEDTRTSAPRPLELFVDDDRPYTPQQSNHSQPLSIFSNHPRSEQGSTAHTPSGSIHHSRPPSVLMTIFDEPVRNLQGSRLVSRTNSLSTSRSHSRGTSTERLVSGASPAESQEPEGHNPPFPSSVISDVGVGPFDEIRNPETIPHFDQDIDLNHLEMTPQQIEEEKKRRAELRREREIEARLAILRERGRGDYA</sequence>
<keyword evidence="9" id="KW-0175">Coiled coil</keyword>
<feature type="transmembrane region" description="Helical" evidence="11">
    <location>
        <begin position="248"/>
        <end position="269"/>
    </location>
</feature>
<feature type="region of interest" description="Disordered" evidence="10">
    <location>
        <begin position="737"/>
        <end position="781"/>
    </location>
</feature>
<dbReference type="PANTHER" id="PTHR11003">
    <property type="entry name" value="POTASSIUM CHANNEL, SUBFAMILY K"/>
    <property type="match status" value="1"/>
</dbReference>
<evidence type="ECO:0000313" key="13">
    <source>
        <dbReference type="EMBL" id="KAF9941918.1"/>
    </source>
</evidence>
<feature type="transmembrane region" description="Helical" evidence="11">
    <location>
        <begin position="149"/>
        <end position="170"/>
    </location>
</feature>
<feature type="transmembrane region" description="Helical" evidence="11">
    <location>
        <begin position="305"/>
        <end position="325"/>
    </location>
</feature>
<evidence type="ECO:0000259" key="12">
    <source>
        <dbReference type="Pfam" id="PF07885"/>
    </source>
</evidence>
<evidence type="ECO:0000256" key="1">
    <source>
        <dbReference type="ARBA" id="ARBA00004141"/>
    </source>
</evidence>
<feature type="compositionally biased region" description="Low complexity" evidence="10">
    <location>
        <begin position="975"/>
        <end position="995"/>
    </location>
</feature>
<feature type="compositionally biased region" description="Basic and acidic residues" evidence="10">
    <location>
        <begin position="768"/>
        <end position="781"/>
    </location>
</feature>
<feature type="region of interest" description="Disordered" evidence="10">
    <location>
        <begin position="19"/>
        <end position="57"/>
    </location>
</feature>
<feature type="compositionally biased region" description="Polar residues" evidence="10">
    <location>
        <begin position="850"/>
        <end position="865"/>
    </location>
</feature>
<dbReference type="InterPro" id="IPR003280">
    <property type="entry name" value="2pore_dom_K_chnl"/>
</dbReference>
<evidence type="ECO:0000256" key="9">
    <source>
        <dbReference type="SAM" id="Coils"/>
    </source>
</evidence>
<evidence type="ECO:0000256" key="4">
    <source>
        <dbReference type="ARBA" id="ARBA00022989"/>
    </source>
</evidence>
<dbReference type="EMBL" id="JAAAHW010009387">
    <property type="protein sequence ID" value="KAF9941918.1"/>
    <property type="molecule type" value="Genomic_DNA"/>
</dbReference>
<feature type="compositionally biased region" description="Polar residues" evidence="10">
    <location>
        <begin position="667"/>
        <end position="680"/>
    </location>
</feature>
<feature type="region of interest" description="Disordered" evidence="10">
    <location>
        <begin position="850"/>
        <end position="956"/>
    </location>
</feature>
<keyword evidence="2 8" id="KW-0813">Transport</keyword>
<evidence type="ECO:0000256" key="3">
    <source>
        <dbReference type="ARBA" id="ARBA00022692"/>
    </source>
</evidence>
<dbReference type="OrthoDB" id="297496at2759"/>
<keyword evidence="5 8" id="KW-0406">Ion transport</keyword>
<evidence type="ECO:0000256" key="10">
    <source>
        <dbReference type="SAM" id="MobiDB-lite"/>
    </source>
</evidence>
<accession>A0A9P6INX2</accession>
<dbReference type="PANTHER" id="PTHR11003:SF291">
    <property type="entry name" value="IP11374P"/>
    <property type="match status" value="1"/>
</dbReference>
<evidence type="ECO:0000256" key="2">
    <source>
        <dbReference type="ARBA" id="ARBA00022448"/>
    </source>
</evidence>
<keyword evidence="14" id="KW-1185">Reference proteome</keyword>
<feature type="transmembrane region" description="Helical" evidence="11">
    <location>
        <begin position="182"/>
        <end position="201"/>
    </location>
</feature>
<feature type="compositionally biased region" description="Polar residues" evidence="10">
    <location>
        <begin position="629"/>
        <end position="638"/>
    </location>
</feature>
<feature type="compositionally biased region" description="Polar residues" evidence="10">
    <location>
        <begin position="20"/>
        <end position="51"/>
    </location>
</feature>
<evidence type="ECO:0000256" key="5">
    <source>
        <dbReference type="ARBA" id="ARBA00023065"/>
    </source>
</evidence>
<feature type="region of interest" description="Disordered" evidence="10">
    <location>
        <begin position="975"/>
        <end position="1027"/>
    </location>
</feature>
<proteinExistence type="inferred from homology"/>
<feature type="transmembrane region" description="Helical" evidence="11">
    <location>
        <begin position="275"/>
        <end position="293"/>
    </location>
</feature>
<keyword evidence="3 8" id="KW-0812">Transmembrane</keyword>
<evidence type="ECO:0000256" key="8">
    <source>
        <dbReference type="RuleBase" id="RU003857"/>
    </source>
</evidence>
<comment type="caution">
    <text evidence="13">The sequence shown here is derived from an EMBL/GenBank/DDBJ whole genome shotgun (WGS) entry which is preliminary data.</text>
</comment>
<dbReference type="GO" id="GO:0030322">
    <property type="term" value="P:stabilization of membrane potential"/>
    <property type="evidence" value="ECO:0007669"/>
    <property type="project" value="TreeGrafter"/>
</dbReference>
<feature type="region of interest" description="Disordered" evidence="10">
    <location>
        <begin position="629"/>
        <end position="685"/>
    </location>
</feature>
<dbReference type="GO" id="GO:0005886">
    <property type="term" value="C:plasma membrane"/>
    <property type="evidence" value="ECO:0007669"/>
    <property type="project" value="TreeGrafter"/>
</dbReference>
<keyword evidence="6 11" id="KW-0472">Membrane</keyword>
<feature type="compositionally biased region" description="Polar residues" evidence="10">
    <location>
        <begin position="742"/>
        <end position="767"/>
    </location>
</feature>
<dbReference type="Pfam" id="PF07885">
    <property type="entry name" value="Ion_trans_2"/>
    <property type="match status" value="2"/>
</dbReference>
<dbReference type="Proteomes" id="UP000749646">
    <property type="component" value="Unassembled WGS sequence"/>
</dbReference>
<feature type="transmembrane region" description="Helical" evidence="11">
    <location>
        <begin position="397"/>
        <end position="415"/>
    </location>
</feature>
<dbReference type="AlphaFoldDB" id="A0A9P6INX2"/>
<evidence type="ECO:0000313" key="14">
    <source>
        <dbReference type="Proteomes" id="UP000749646"/>
    </source>
</evidence>
<reference evidence="13" key="1">
    <citation type="journal article" date="2020" name="Fungal Divers.">
        <title>Resolving the Mortierellaceae phylogeny through synthesis of multi-gene phylogenetics and phylogenomics.</title>
        <authorList>
            <person name="Vandepol N."/>
            <person name="Liber J."/>
            <person name="Desiro A."/>
            <person name="Na H."/>
            <person name="Kennedy M."/>
            <person name="Barry K."/>
            <person name="Grigoriev I.V."/>
            <person name="Miller A.N."/>
            <person name="O'Donnell K."/>
            <person name="Stajich J.E."/>
            <person name="Bonito G."/>
        </authorList>
    </citation>
    <scope>NUCLEOTIDE SEQUENCE</scope>
    <source>
        <strain evidence="13">MES-2147</strain>
    </source>
</reference>
<feature type="domain" description="Potassium channel" evidence="12">
    <location>
        <begin position="258"/>
        <end position="329"/>
    </location>
</feature>
<dbReference type="InterPro" id="IPR013099">
    <property type="entry name" value="K_chnl_dom"/>
</dbReference>
<feature type="coiled-coil region" evidence="9">
    <location>
        <begin position="1051"/>
        <end position="1078"/>
    </location>
</feature>
<dbReference type="GO" id="GO:0022841">
    <property type="term" value="F:potassium ion leak channel activity"/>
    <property type="evidence" value="ECO:0007669"/>
    <property type="project" value="TreeGrafter"/>
</dbReference>
<keyword evidence="7 8" id="KW-0407">Ion channel</keyword>
<feature type="compositionally biased region" description="Polar residues" evidence="10">
    <location>
        <begin position="919"/>
        <end position="951"/>
    </location>
</feature>
<dbReference type="SUPFAM" id="SSF81324">
    <property type="entry name" value="Voltage-gated potassium channels"/>
    <property type="match status" value="2"/>
</dbReference>
<protein>
    <submittedName>
        <fullName evidence="13">Potassium channel</fullName>
    </submittedName>
</protein>
<comment type="subcellular location">
    <subcellularLocation>
        <location evidence="1">Membrane</location>
        <topology evidence="1">Multi-pass membrane protein</topology>
    </subcellularLocation>
</comment>
<gene>
    <name evidence="13" type="primary">TOK1_1</name>
    <name evidence="13" type="ORF">BGZ65_000747</name>
</gene>
<evidence type="ECO:0000256" key="6">
    <source>
        <dbReference type="ARBA" id="ARBA00023136"/>
    </source>
</evidence>
<evidence type="ECO:0000256" key="11">
    <source>
        <dbReference type="SAM" id="Phobius"/>
    </source>
</evidence>
<keyword evidence="4 11" id="KW-1133">Transmembrane helix</keyword>
<feature type="domain" description="Potassium channel" evidence="12">
    <location>
        <begin position="376"/>
        <end position="418"/>
    </location>
</feature>